<dbReference type="AlphaFoldDB" id="A0A1Y3PBT6"/>
<organism evidence="2 3">
    <name type="scientific">Bacillus thermozeamaize</name>
    <dbReference type="NCBI Taxonomy" id="230954"/>
    <lineage>
        <taxon>Bacteria</taxon>
        <taxon>Bacillati</taxon>
        <taxon>Bacillota</taxon>
        <taxon>Bacilli</taxon>
        <taxon>Bacillales</taxon>
        <taxon>Bacillaceae</taxon>
        <taxon>Bacillus</taxon>
    </lineage>
</organism>
<evidence type="ECO:0000313" key="2">
    <source>
        <dbReference type="EMBL" id="OUM84802.1"/>
    </source>
</evidence>
<name>A0A1Y3PBT6_9BACI</name>
<dbReference type="InterPro" id="IPR054688">
    <property type="entry name" value="CD1247_N"/>
</dbReference>
<feature type="compositionally biased region" description="Basic and acidic residues" evidence="1">
    <location>
        <begin position="95"/>
        <end position="111"/>
    </location>
</feature>
<proteinExistence type="predicted"/>
<evidence type="ECO:0000256" key="1">
    <source>
        <dbReference type="SAM" id="MobiDB-lite"/>
    </source>
</evidence>
<comment type="caution">
    <text evidence="2">The sequence shown here is derived from an EMBL/GenBank/DDBJ whole genome shotgun (WGS) entry which is preliminary data.</text>
</comment>
<accession>A0A1Y3PBT6</accession>
<dbReference type="EMBL" id="LZRT01000120">
    <property type="protein sequence ID" value="OUM84802.1"/>
    <property type="molecule type" value="Genomic_DNA"/>
</dbReference>
<feature type="region of interest" description="Disordered" evidence="1">
    <location>
        <begin position="87"/>
        <end position="111"/>
    </location>
</feature>
<sequence>MMHLSEKVSYLKGLAEGMQLQQQTKEGRLVLELLELMDDLIVEFERAVDRQDELHDYIDAIDEDLRDLESFVYDEDWYDEEEDLFDEEDAEDEEHAYSVEPDKSTEEPVYV</sequence>
<gene>
    <name evidence="2" type="ORF">BAA01_07680</name>
</gene>
<dbReference type="Proteomes" id="UP000196475">
    <property type="component" value="Unassembled WGS sequence"/>
</dbReference>
<protein>
    <submittedName>
        <fullName evidence="2">Uncharacterized protein</fullName>
    </submittedName>
</protein>
<dbReference type="NCBIfam" id="NF045650">
    <property type="entry name" value="CD1247_Nterm"/>
    <property type="match status" value="1"/>
</dbReference>
<reference evidence="3" key="1">
    <citation type="submission" date="2016-06" db="EMBL/GenBank/DDBJ databases">
        <authorList>
            <person name="Nascimento L."/>
            <person name="Pereira R.V."/>
            <person name="Martins L.F."/>
            <person name="Quaggio R.B."/>
            <person name="Silva A.M."/>
            <person name="Setubal J.C."/>
        </authorList>
    </citation>
    <scope>NUCLEOTIDE SEQUENCE [LARGE SCALE GENOMIC DNA]</scope>
</reference>
<evidence type="ECO:0000313" key="3">
    <source>
        <dbReference type="Proteomes" id="UP000196475"/>
    </source>
</evidence>